<dbReference type="EMBL" id="CAMXCT020006807">
    <property type="protein sequence ID" value="CAL1173762.1"/>
    <property type="molecule type" value="Genomic_DNA"/>
</dbReference>
<dbReference type="Proteomes" id="UP001152797">
    <property type="component" value="Unassembled WGS sequence"/>
</dbReference>
<evidence type="ECO:0000313" key="4">
    <source>
        <dbReference type="Proteomes" id="UP001152797"/>
    </source>
</evidence>
<accession>A0A9P1GT91</accession>
<evidence type="ECO:0000256" key="1">
    <source>
        <dbReference type="SAM" id="MobiDB-lite"/>
    </source>
</evidence>
<feature type="compositionally biased region" description="Basic residues" evidence="1">
    <location>
        <begin position="108"/>
        <end position="128"/>
    </location>
</feature>
<dbReference type="AlphaFoldDB" id="A0A9P1GT91"/>
<feature type="compositionally biased region" description="Basic and acidic residues" evidence="1">
    <location>
        <begin position="218"/>
        <end position="239"/>
    </location>
</feature>
<proteinExistence type="predicted"/>
<reference evidence="3" key="2">
    <citation type="submission" date="2024-04" db="EMBL/GenBank/DDBJ databases">
        <authorList>
            <person name="Chen Y."/>
            <person name="Shah S."/>
            <person name="Dougan E. K."/>
            <person name="Thang M."/>
            <person name="Chan C."/>
        </authorList>
    </citation>
    <scope>NUCLEOTIDE SEQUENCE [LARGE SCALE GENOMIC DNA]</scope>
</reference>
<feature type="region of interest" description="Disordered" evidence="1">
    <location>
        <begin position="1"/>
        <end position="140"/>
    </location>
</feature>
<feature type="non-terminal residue" evidence="2">
    <location>
        <position position="417"/>
    </location>
</feature>
<evidence type="ECO:0000313" key="3">
    <source>
        <dbReference type="EMBL" id="CAL1173762.1"/>
    </source>
</evidence>
<dbReference type="EMBL" id="CAMXCT010006807">
    <property type="protein sequence ID" value="CAI4020387.1"/>
    <property type="molecule type" value="Genomic_DNA"/>
</dbReference>
<reference evidence="2" key="1">
    <citation type="submission" date="2022-10" db="EMBL/GenBank/DDBJ databases">
        <authorList>
            <person name="Chen Y."/>
            <person name="Dougan E. K."/>
            <person name="Chan C."/>
            <person name="Rhodes N."/>
            <person name="Thang M."/>
        </authorList>
    </citation>
    <scope>NUCLEOTIDE SEQUENCE</scope>
</reference>
<sequence>MEGLKKLKLSNEDQLGRAPANKKLGKAHAAQEDLLGKAGASKRQLVPRDSDVTMGSDDIPDMFKTPASKKAKAASGLEKPSPSSSKLVSQQRPGSRLHAAMGYDLEKSRKKAKPKAKPVLKRRERRAHMQWSALEKDDPASSQCLVKHLAALEKAQKKCQEKLATSLAQSLAKEGGGGSKHLGKDGNPRKVRLTPAGAGEQASSSSSGLKKPEKKRANKSDLEKSTKGLENPKKSKGLEKPTGTGLEKPTKPVVIVDWYNTLFVGDSVPVENITSLEKLCASCHVTVLSFVATKARKEKVLQDMELMLPDHLQQVICKETCWKKVGRTGKCAWAWEWGAEAIFDDCQAILKESMEWGLETYPINTMQEGHAWAGGGYETFALAVEAYLKDHWAQAWPSVLGKAPWSLEKLQEAWKSL</sequence>
<name>A0A9P1GT91_9DINO</name>
<feature type="region of interest" description="Disordered" evidence="1">
    <location>
        <begin position="170"/>
        <end position="247"/>
    </location>
</feature>
<comment type="caution">
    <text evidence="2">The sequence shown here is derived from an EMBL/GenBank/DDBJ whole genome shotgun (WGS) entry which is preliminary data.</text>
</comment>
<organism evidence="2">
    <name type="scientific">Cladocopium goreaui</name>
    <dbReference type="NCBI Taxonomy" id="2562237"/>
    <lineage>
        <taxon>Eukaryota</taxon>
        <taxon>Sar</taxon>
        <taxon>Alveolata</taxon>
        <taxon>Dinophyceae</taxon>
        <taxon>Suessiales</taxon>
        <taxon>Symbiodiniaceae</taxon>
        <taxon>Cladocopium</taxon>
    </lineage>
</organism>
<keyword evidence="4" id="KW-1185">Reference proteome</keyword>
<gene>
    <name evidence="2" type="ORF">C1SCF055_LOCUS44806</name>
</gene>
<feature type="compositionally biased region" description="Polar residues" evidence="1">
    <location>
        <begin position="81"/>
        <end position="93"/>
    </location>
</feature>
<protein>
    <submittedName>
        <fullName evidence="2">Uncharacterized protein</fullName>
    </submittedName>
</protein>
<evidence type="ECO:0000313" key="2">
    <source>
        <dbReference type="EMBL" id="CAI4020387.1"/>
    </source>
</evidence>
<dbReference type="EMBL" id="CAMXCT030006807">
    <property type="protein sequence ID" value="CAL4807699.1"/>
    <property type="molecule type" value="Genomic_DNA"/>
</dbReference>